<reference evidence="2 3" key="1">
    <citation type="submission" date="2023-02" db="EMBL/GenBank/DDBJ databases">
        <title>LHISI_Scaffold_Assembly.</title>
        <authorList>
            <person name="Stuart O.P."/>
            <person name="Cleave R."/>
            <person name="Magrath M.J.L."/>
            <person name="Mikheyev A.S."/>
        </authorList>
    </citation>
    <scope>NUCLEOTIDE SEQUENCE [LARGE SCALE GENOMIC DNA]</scope>
    <source>
        <strain evidence="2">Daus_M_001</strain>
        <tissue evidence="2">Leg muscle</tissue>
    </source>
</reference>
<accession>A0ABQ9HXG2</accession>
<keyword evidence="3" id="KW-1185">Reference proteome</keyword>
<evidence type="ECO:0000313" key="2">
    <source>
        <dbReference type="EMBL" id="KAJ8888786.1"/>
    </source>
</evidence>
<gene>
    <name evidence="2" type="ORF">PR048_008278</name>
</gene>
<proteinExistence type="predicted"/>
<dbReference type="EMBL" id="JARBHB010000003">
    <property type="protein sequence ID" value="KAJ8888786.1"/>
    <property type="molecule type" value="Genomic_DNA"/>
</dbReference>
<dbReference type="Proteomes" id="UP001159363">
    <property type="component" value="Chromosome 3"/>
</dbReference>
<name>A0ABQ9HXG2_9NEOP</name>
<evidence type="ECO:0000256" key="1">
    <source>
        <dbReference type="SAM" id="MobiDB-lite"/>
    </source>
</evidence>
<feature type="compositionally biased region" description="Basic and acidic residues" evidence="1">
    <location>
        <begin position="555"/>
        <end position="575"/>
    </location>
</feature>
<feature type="region of interest" description="Disordered" evidence="1">
    <location>
        <begin position="555"/>
        <end position="578"/>
    </location>
</feature>
<feature type="region of interest" description="Disordered" evidence="1">
    <location>
        <begin position="487"/>
        <end position="519"/>
    </location>
</feature>
<sequence length="699" mass="78406">MEAIWRDGFALQYERSLFKQAAFRRLLVTPSGCALSPDYVTFLFTETCLIKLHVPGNKSGGESFTAADKDRRFINDLNLRSFTCSIVGEPAQLDEEHCTLSRAGDEYFYAKTRLGKVKEAARIAERRTEGARVYEAELVASSSHQTALGRARSAARLSSCVVPERKRRYEVCRVVHSDAITSRLIKQMGIIHSQRAGRKAVVRSQRDRSTSYLVYDINVDSFDRDASMLLSEYRACVEKGVGGWGPRRLTVISTWSSAGFEGAGETGDLRENPPTNGIVRHDSHMRKSWGLSPDRLADRSATVALRPATNFVRWAVVKYTSALCFYKHSISKDCFQRQLSREVPASPASQNECTYDILQARWTIVAGAIIGAYFRLGGSWSDHWCVLCLQFEGRSQHTNTRLHHRGSKLDQRSDLRLTQKTVAPLEFTAEDREKFISNRRNWRFEISIRVQQPSSTNRSRPKEVIYIPSRGSTFLITEKFSSQGTGAAAECSEKKRRGGGYGRSRENSPTNCIVRHDSHRPGIEPGSPWWKASRLTAQPPWPLKYSSFISYSREVSTEQRRNEEAGESGDPEKTRRPVASSGTIFTCENLGATPPGIEPGLHRWEASSLTTTPPRPLSALRGISPRHIGFLLSLECLFTAVLSGKLTTGPAVGSNTLEHCRWDQLKNYFCGPFTVTSNFSEAVLKFYFQDIHPPHANEA</sequence>
<organism evidence="2 3">
    <name type="scientific">Dryococelus australis</name>
    <dbReference type="NCBI Taxonomy" id="614101"/>
    <lineage>
        <taxon>Eukaryota</taxon>
        <taxon>Metazoa</taxon>
        <taxon>Ecdysozoa</taxon>
        <taxon>Arthropoda</taxon>
        <taxon>Hexapoda</taxon>
        <taxon>Insecta</taxon>
        <taxon>Pterygota</taxon>
        <taxon>Neoptera</taxon>
        <taxon>Polyneoptera</taxon>
        <taxon>Phasmatodea</taxon>
        <taxon>Verophasmatodea</taxon>
        <taxon>Anareolatae</taxon>
        <taxon>Phasmatidae</taxon>
        <taxon>Eurycanthinae</taxon>
        <taxon>Dryococelus</taxon>
    </lineage>
</organism>
<protein>
    <submittedName>
        <fullName evidence="2">Uncharacterized protein</fullName>
    </submittedName>
</protein>
<comment type="caution">
    <text evidence="2">The sequence shown here is derived from an EMBL/GenBank/DDBJ whole genome shotgun (WGS) entry which is preliminary data.</text>
</comment>
<evidence type="ECO:0000313" key="3">
    <source>
        <dbReference type="Proteomes" id="UP001159363"/>
    </source>
</evidence>